<dbReference type="AlphaFoldDB" id="A0A0E9PUR5"/>
<proteinExistence type="predicted"/>
<accession>A0A0E9PUR5</accession>
<dbReference type="EMBL" id="GBXM01100221">
    <property type="protein sequence ID" value="JAH08356.1"/>
    <property type="molecule type" value="Transcribed_RNA"/>
</dbReference>
<evidence type="ECO:0000313" key="1">
    <source>
        <dbReference type="EMBL" id="JAH08356.1"/>
    </source>
</evidence>
<protein>
    <submittedName>
        <fullName evidence="1">Uncharacterized protein</fullName>
    </submittedName>
</protein>
<sequence length="41" mass="4646">MRGMTACVCVCAYVCLYVCVQYYTVQGVKYKPAVRLNEMTS</sequence>
<reference evidence="1" key="1">
    <citation type="submission" date="2014-11" db="EMBL/GenBank/DDBJ databases">
        <authorList>
            <person name="Amaro Gonzalez C."/>
        </authorList>
    </citation>
    <scope>NUCLEOTIDE SEQUENCE</scope>
</reference>
<organism evidence="1">
    <name type="scientific">Anguilla anguilla</name>
    <name type="common">European freshwater eel</name>
    <name type="synonym">Muraena anguilla</name>
    <dbReference type="NCBI Taxonomy" id="7936"/>
    <lineage>
        <taxon>Eukaryota</taxon>
        <taxon>Metazoa</taxon>
        <taxon>Chordata</taxon>
        <taxon>Craniata</taxon>
        <taxon>Vertebrata</taxon>
        <taxon>Euteleostomi</taxon>
        <taxon>Actinopterygii</taxon>
        <taxon>Neopterygii</taxon>
        <taxon>Teleostei</taxon>
        <taxon>Anguilliformes</taxon>
        <taxon>Anguillidae</taxon>
        <taxon>Anguilla</taxon>
    </lineage>
</organism>
<reference evidence="1" key="2">
    <citation type="journal article" date="2015" name="Fish Shellfish Immunol.">
        <title>Early steps in the European eel (Anguilla anguilla)-Vibrio vulnificus interaction in the gills: Role of the RtxA13 toxin.</title>
        <authorList>
            <person name="Callol A."/>
            <person name="Pajuelo D."/>
            <person name="Ebbesson L."/>
            <person name="Teles M."/>
            <person name="MacKenzie S."/>
            <person name="Amaro C."/>
        </authorList>
    </citation>
    <scope>NUCLEOTIDE SEQUENCE</scope>
</reference>
<name>A0A0E9PUR5_ANGAN</name>